<feature type="region of interest" description="Disordered" evidence="1">
    <location>
        <begin position="121"/>
        <end position="314"/>
    </location>
</feature>
<proteinExistence type="predicted"/>
<dbReference type="EnsemblFungi" id="PTTG_07082-t43_1">
    <property type="protein sequence ID" value="PTTG_07082-t43_1-p1"/>
    <property type="gene ID" value="PTTG_07082"/>
</dbReference>
<reference evidence="3" key="2">
    <citation type="submission" date="2016-05" db="EMBL/GenBank/DDBJ databases">
        <title>Comparative analysis highlights variable genome content of wheat rusts and divergence of the mating loci.</title>
        <authorList>
            <person name="Cuomo C.A."/>
            <person name="Bakkeren G."/>
            <person name="Szabo L."/>
            <person name="Khalil H."/>
            <person name="Joly D."/>
            <person name="Goldberg J."/>
            <person name="Young S."/>
            <person name="Zeng Q."/>
            <person name="Fellers J."/>
        </authorList>
    </citation>
    <scope>NUCLEOTIDE SEQUENCE [LARGE SCALE GENOMIC DNA]</scope>
    <source>
        <strain evidence="3">1-1 BBBD Race 1</strain>
    </source>
</reference>
<reference evidence="4" key="4">
    <citation type="submission" date="2025-05" db="UniProtKB">
        <authorList>
            <consortium name="EnsemblFungi"/>
        </authorList>
    </citation>
    <scope>IDENTIFICATION</scope>
    <source>
        <strain evidence="4">isolate 1-1 / race 1 (BBBD)</strain>
    </source>
</reference>
<evidence type="ECO:0000313" key="4">
    <source>
        <dbReference type="EnsemblFungi" id="PTTG_07082-t43_1-p1"/>
    </source>
</evidence>
<protein>
    <recommendedName>
        <fullName evidence="6">Carbohydrate-binding module family 19 domain-containing protein</fullName>
    </recommendedName>
</protein>
<evidence type="ECO:0000313" key="5">
    <source>
        <dbReference type="Proteomes" id="UP000005240"/>
    </source>
</evidence>
<dbReference type="EMBL" id="ADAS02000181">
    <property type="protein sequence ID" value="OAV88365.1"/>
    <property type="molecule type" value="Genomic_DNA"/>
</dbReference>
<evidence type="ECO:0000313" key="3">
    <source>
        <dbReference type="EMBL" id="OAV88365.1"/>
    </source>
</evidence>
<feature type="signal peptide" evidence="2">
    <location>
        <begin position="1"/>
        <end position="19"/>
    </location>
</feature>
<gene>
    <name evidence="3" type="ORF">PTTG_07082</name>
</gene>
<organism evidence="3">
    <name type="scientific">Puccinia triticina (isolate 1-1 / race 1 (BBBD))</name>
    <name type="common">Brown leaf rust fungus</name>
    <dbReference type="NCBI Taxonomy" id="630390"/>
    <lineage>
        <taxon>Eukaryota</taxon>
        <taxon>Fungi</taxon>
        <taxon>Dikarya</taxon>
        <taxon>Basidiomycota</taxon>
        <taxon>Pucciniomycotina</taxon>
        <taxon>Pucciniomycetes</taxon>
        <taxon>Pucciniales</taxon>
        <taxon>Pucciniaceae</taxon>
        <taxon>Puccinia</taxon>
    </lineage>
</organism>
<reference evidence="4 5" key="3">
    <citation type="journal article" date="2017" name="G3 (Bethesda)">
        <title>Comparative analysis highlights variable genome content of wheat rusts and divergence of the mating loci.</title>
        <authorList>
            <person name="Cuomo C.A."/>
            <person name="Bakkeren G."/>
            <person name="Khalil H.B."/>
            <person name="Panwar V."/>
            <person name="Joly D."/>
            <person name="Linning R."/>
            <person name="Sakthikumar S."/>
            <person name="Song X."/>
            <person name="Adiconis X."/>
            <person name="Fan L."/>
            <person name="Goldberg J.M."/>
            <person name="Levin J.Z."/>
            <person name="Young S."/>
            <person name="Zeng Q."/>
            <person name="Anikster Y."/>
            <person name="Bruce M."/>
            <person name="Wang M."/>
            <person name="Yin C."/>
            <person name="McCallum B."/>
            <person name="Szabo L.J."/>
            <person name="Hulbert S."/>
            <person name="Chen X."/>
            <person name="Fellers J.P."/>
        </authorList>
    </citation>
    <scope>NUCLEOTIDE SEQUENCE</scope>
    <source>
        <strain evidence="5">Isolate 1-1 / race 1 (BBBD)</strain>
        <strain evidence="4">isolate 1-1 / race 1 (BBBD)</strain>
    </source>
</reference>
<dbReference type="AlphaFoldDB" id="A0A180G6P2"/>
<feature type="compositionally biased region" description="Low complexity" evidence="1">
    <location>
        <begin position="215"/>
        <end position="240"/>
    </location>
</feature>
<evidence type="ECO:0000256" key="1">
    <source>
        <dbReference type="SAM" id="MobiDB-lite"/>
    </source>
</evidence>
<feature type="chain" id="PRO_5008109619" description="Carbohydrate-binding module family 19 domain-containing protein" evidence="2">
    <location>
        <begin position="20"/>
        <end position="314"/>
    </location>
</feature>
<dbReference type="OrthoDB" id="2362516at2759"/>
<accession>A0A180G6P2</accession>
<keyword evidence="5" id="KW-1185">Reference proteome</keyword>
<sequence>MCHPTILLVILLFISQGLSRFIEPGVVPINLINLQRRGIDQSVLLENGKEAQKLNAKFSGMNPNSPCKTGDSACISGGFSQCVGGKYVGGPCAQGSKCFAMPLLLKKGTSLGCDTESDATARISNTGATGGLTGTGDSDKTSNGNSTQASPTGDKTVNGSKSDSTEKDDNSTGSTADSAADTNKNSTAMGSSAGSSNPPDVSDSGTDEKKKSPSKDSSSGDSDSSDSSASGTEKSSNKSSDSSDAKSDSGKASEGSKNSTSLSDGKESNPKESSSNSSNDKKIADPVRGADGEDVEDLSFAKDNSEENDCTDES</sequence>
<dbReference type="Proteomes" id="UP000005240">
    <property type="component" value="Unassembled WGS sequence"/>
</dbReference>
<feature type="compositionally biased region" description="Polar residues" evidence="1">
    <location>
        <begin position="171"/>
        <end position="199"/>
    </location>
</feature>
<feature type="compositionally biased region" description="Basic and acidic residues" evidence="1">
    <location>
        <begin position="241"/>
        <end position="251"/>
    </location>
</feature>
<dbReference type="STRING" id="630390.A0A180G6P2"/>
<reference evidence="3" key="1">
    <citation type="submission" date="2009-11" db="EMBL/GenBank/DDBJ databases">
        <authorList>
            <consortium name="The Broad Institute Genome Sequencing Platform"/>
            <person name="Ward D."/>
            <person name="Feldgarden M."/>
            <person name="Earl A."/>
            <person name="Young S.K."/>
            <person name="Zeng Q."/>
            <person name="Koehrsen M."/>
            <person name="Alvarado L."/>
            <person name="Berlin A."/>
            <person name="Bochicchio J."/>
            <person name="Borenstein D."/>
            <person name="Chapman S.B."/>
            <person name="Chen Z."/>
            <person name="Engels R."/>
            <person name="Freedman E."/>
            <person name="Gellesch M."/>
            <person name="Goldberg J."/>
            <person name="Griggs A."/>
            <person name="Gujja S."/>
            <person name="Heilman E."/>
            <person name="Heiman D."/>
            <person name="Hepburn T."/>
            <person name="Howarth C."/>
            <person name="Jen D."/>
            <person name="Larson L."/>
            <person name="Lewis B."/>
            <person name="Mehta T."/>
            <person name="Park D."/>
            <person name="Pearson M."/>
            <person name="Roberts A."/>
            <person name="Saif S."/>
            <person name="Shea T."/>
            <person name="Shenoy N."/>
            <person name="Sisk P."/>
            <person name="Stolte C."/>
            <person name="Sykes S."/>
            <person name="Thomson T."/>
            <person name="Walk T."/>
            <person name="White J."/>
            <person name="Yandava C."/>
            <person name="Izard J."/>
            <person name="Baranova O.V."/>
            <person name="Blanton J.M."/>
            <person name="Tanner A.C."/>
            <person name="Dewhirst F.E."/>
            <person name="Haas B."/>
            <person name="Nusbaum C."/>
            <person name="Birren B."/>
        </authorList>
    </citation>
    <scope>NUCLEOTIDE SEQUENCE [LARGE SCALE GENOMIC DNA]</scope>
    <source>
        <strain evidence="3">1-1 BBBD Race 1</strain>
    </source>
</reference>
<evidence type="ECO:0000256" key="2">
    <source>
        <dbReference type="SAM" id="SignalP"/>
    </source>
</evidence>
<keyword evidence="2" id="KW-0732">Signal</keyword>
<feature type="compositionally biased region" description="Basic and acidic residues" evidence="1">
    <location>
        <begin position="279"/>
        <end position="291"/>
    </location>
</feature>
<evidence type="ECO:0008006" key="6">
    <source>
        <dbReference type="Google" id="ProtNLM"/>
    </source>
</evidence>
<dbReference type="VEuPathDB" id="FungiDB:PTTG_07082"/>
<name>A0A180G6P2_PUCT1</name>
<feature type="compositionally biased region" description="Polar residues" evidence="1">
    <location>
        <begin position="141"/>
        <end position="162"/>
    </location>
</feature>